<dbReference type="EMBL" id="AZQP01000023">
    <property type="protein sequence ID" value="EYE88351.1"/>
    <property type="molecule type" value="Genomic_DNA"/>
</dbReference>
<dbReference type="InterPro" id="IPR008218">
    <property type="entry name" value="ATPase_V1-cplx_f_g_su"/>
</dbReference>
<organism evidence="5 6">
    <name type="scientific">Fervidicella metallireducens AeB</name>
    <dbReference type="NCBI Taxonomy" id="1403537"/>
    <lineage>
        <taxon>Bacteria</taxon>
        <taxon>Bacillati</taxon>
        <taxon>Bacillota</taxon>
        <taxon>Clostridia</taxon>
        <taxon>Eubacteriales</taxon>
        <taxon>Clostridiaceae</taxon>
        <taxon>Fervidicella</taxon>
    </lineage>
</organism>
<sequence length="110" mass="11863">MICMYKIGVVGERDAVIAFLALGLQVRAVETPEEAMRAVDTMAREGNGVIFVTETTAKEIEETIERYKNQMLPAIILIPGSQGSLGIGLAKIKDNVEKAVGVDILSKKEG</sequence>
<proteinExistence type="inferred from homology"/>
<dbReference type="HAMAP" id="MF_00312">
    <property type="entry name" value="ATP_synth_F_arch"/>
    <property type="match status" value="1"/>
</dbReference>
<dbReference type="GO" id="GO:0046933">
    <property type="term" value="F:proton-transporting ATP synthase activity, rotational mechanism"/>
    <property type="evidence" value="ECO:0007669"/>
    <property type="project" value="UniProtKB-UniRule"/>
</dbReference>
<dbReference type="GO" id="GO:0005524">
    <property type="term" value="F:ATP binding"/>
    <property type="evidence" value="ECO:0007669"/>
    <property type="project" value="UniProtKB-UniRule"/>
</dbReference>
<dbReference type="InterPro" id="IPR022944">
    <property type="entry name" value="ATPase_V1-cplx_fsu_bac/arc"/>
</dbReference>
<evidence type="ECO:0000313" key="5">
    <source>
        <dbReference type="EMBL" id="EYE88351.1"/>
    </source>
</evidence>
<evidence type="ECO:0000256" key="1">
    <source>
        <dbReference type="ARBA" id="ARBA00010148"/>
    </source>
</evidence>
<dbReference type="InterPro" id="IPR036906">
    <property type="entry name" value="ATPase_V1_fsu_sf"/>
</dbReference>
<dbReference type="GO" id="GO:0046961">
    <property type="term" value="F:proton-transporting ATPase activity, rotational mechanism"/>
    <property type="evidence" value="ECO:0007669"/>
    <property type="project" value="InterPro"/>
</dbReference>
<dbReference type="STRING" id="1403537.Q428_08565"/>
<keyword evidence="4" id="KW-0066">ATP synthesis</keyword>
<protein>
    <recommendedName>
        <fullName evidence="4">V-type ATP synthase subunit F</fullName>
    </recommendedName>
    <alternativeName>
        <fullName evidence="4">V-ATPase subunit F</fullName>
    </alternativeName>
</protein>
<keyword evidence="4" id="KW-0375">Hydrogen ion transport</keyword>
<keyword evidence="5" id="KW-0378">Hydrolase</keyword>
<gene>
    <name evidence="4" type="primary">atpF</name>
    <name evidence="5" type="ORF">Q428_08565</name>
</gene>
<dbReference type="Pfam" id="PF01990">
    <property type="entry name" value="ATP-synt_F"/>
    <property type="match status" value="1"/>
</dbReference>
<dbReference type="NCBIfam" id="NF002384">
    <property type="entry name" value="PRK01395.1"/>
    <property type="match status" value="1"/>
</dbReference>
<name>A0A017RUQ4_9CLOT</name>
<evidence type="ECO:0000256" key="4">
    <source>
        <dbReference type="HAMAP-Rule" id="MF_00312"/>
    </source>
</evidence>
<dbReference type="GO" id="GO:0042777">
    <property type="term" value="P:proton motive force-driven plasma membrane ATP synthesis"/>
    <property type="evidence" value="ECO:0007669"/>
    <property type="project" value="UniProtKB-UniRule"/>
</dbReference>
<comment type="caution">
    <text evidence="5">The sequence shown here is derived from an EMBL/GenBank/DDBJ whole genome shotgun (WGS) entry which is preliminary data.</text>
</comment>
<reference evidence="5 6" key="1">
    <citation type="journal article" date="2014" name="Genome Announc.">
        <title>Draft Genome Sequence of Fervidicella metallireducens Strain AeBT, an Iron-Reducing Thermoanaerobe from the Great Artesian Basin.</title>
        <authorList>
            <person name="Patel B.K."/>
        </authorList>
    </citation>
    <scope>NUCLEOTIDE SEQUENCE [LARGE SCALE GENOMIC DNA]</scope>
    <source>
        <strain evidence="5 6">AeB</strain>
    </source>
</reference>
<evidence type="ECO:0000256" key="3">
    <source>
        <dbReference type="ARBA" id="ARBA00023065"/>
    </source>
</evidence>
<evidence type="ECO:0000256" key="2">
    <source>
        <dbReference type="ARBA" id="ARBA00022448"/>
    </source>
</evidence>
<keyword evidence="2 4" id="KW-0813">Transport</keyword>
<dbReference type="Proteomes" id="UP000019681">
    <property type="component" value="Unassembled WGS sequence"/>
</dbReference>
<keyword evidence="3 4" id="KW-0406">Ion transport</keyword>
<dbReference type="AlphaFoldDB" id="A0A017RUQ4"/>
<dbReference type="GO" id="GO:0016787">
    <property type="term" value="F:hydrolase activity"/>
    <property type="evidence" value="ECO:0007669"/>
    <property type="project" value="UniProtKB-KW"/>
</dbReference>
<evidence type="ECO:0000313" key="6">
    <source>
        <dbReference type="Proteomes" id="UP000019681"/>
    </source>
</evidence>
<comment type="function">
    <text evidence="4">Produces ATP from ADP in the presence of a proton gradient across the membrane.</text>
</comment>
<dbReference type="SUPFAM" id="SSF159468">
    <property type="entry name" value="AtpF-like"/>
    <property type="match status" value="1"/>
</dbReference>
<keyword evidence="6" id="KW-1185">Reference proteome</keyword>
<comment type="similarity">
    <text evidence="1 4">Belongs to the V-ATPase F subunit family.</text>
</comment>
<accession>A0A017RUQ4</accession>
<dbReference type="Gene3D" id="3.40.50.10580">
    <property type="entry name" value="ATPase, V1 complex, subunit F"/>
    <property type="match status" value="1"/>
</dbReference>